<evidence type="ECO:0000256" key="2">
    <source>
        <dbReference type="ARBA" id="ARBA00007555"/>
    </source>
</evidence>
<sequence length="422" mass="47312">MCSEHHLDSENKILCPQCDMLVELPVLPEGSKSSCPRCHTTLMVKWREPRRQPVLYAICALFMLVLANLFPFVNMSVAGIRNAITLIQIPQVLVSEDYASMASLFMIFVQLVPAFCMVSIILLNLRIPMPTELKVLMAKVLFKCRSWCMVEIFLAGVLVSFVKLMAYGDVGVGTSFLPYCLFCVLQVRVFQVIDKRLLWSDIAPAPQHPENLRVGLTGLQQGLRSCSCCSAILPADQLSCPRCHSKGHVRRRNSLQWTMSLLITAIMLYIPANVLPIMVTQALGTKLTSTIMAGVILLWGEGSYPVAMVIFIASIMVPTLKILAIGWLCWDAKYATRGDSERMHFVYEIVEFVGRWSMIDVFVIAVLSALVNMGQLMSIYPDIGALLFAMVVIITMISAMTFDPRLIWDRERGLTYKEPQSE</sequence>
<dbReference type="Pfam" id="PF04403">
    <property type="entry name" value="PqiA"/>
    <property type="match status" value="2"/>
</dbReference>
<keyword evidence="5 8" id="KW-0812">Transmembrane</keyword>
<dbReference type="InterPro" id="IPR005219">
    <property type="entry name" value="PqiA-like_proteobact"/>
</dbReference>
<evidence type="ECO:0000256" key="6">
    <source>
        <dbReference type="ARBA" id="ARBA00022989"/>
    </source>
</evidence>
<feature type="transmembrane region" description="Helical" evidence="8">
    <location>
        <begin position="260"/>
        <end position="284"/>
    </location>
</feature>
<dbReference type="HOGENOM" id="CLU_041903_0_1_6"/>
<comment type="similarity">
    <text evidence="2">Belongs to the PqiA family.</text>
</comment>
<dbReference type="AlphaFoldDB" id="A0A097R112"/>
<keyword evidence="6 8" id="KW-1133">Transmembrane helix</keyword>
<reference evidence="9 10" key="1">
    <citation type="journal article" date="2014" name="Gut Pathog.">
        <title>Gene clusters of Hafnia alvei strain FB1 important in survival and pathogenesis: a draft genome perspective.</title>
        <authorList>
            <person name="Tan J.Y."/>
            <person name="Yin W.F."/>
            <person name="Chan K.G."/>
        </authorList>
    </citation>
    <scope>NUCLEOTIDE SEQUENCE [LARGE SCALE GENOMIC DNA]</scope>
    <source>
        <strain evidence="9 10">FB1</strain>
    </source>
</reference>
<keyword evidence="3" id="KW-1003">Cell membrane</keyword>
<dbReference type="OrthoDB" id="9800207at2"/>
<feature type="transmembrane region" description="Helical" evidence="8">
    <location>
        <begin position="383"/>
        <end position="402"/>
    </location>
</feature>
<protein>
    <submittedName>
        <fullName evidence="9">Paraquat-inducible protein A</fullName>
    </submittedName>
</protein>
<comment type="subcellular location">
    <subcellularLocation>
        <location evidence="1">Cell inner membrane</location>
        <topology evidence="1">Multi-pass membrane protein</topology>
    </subcellularLocation>
</comment>
<dbReference type="eggNOG" id="COG2995">
    <property type="taxonomic scope" value="Bacteria"/>
</dbReference>
<dbReference type="GO" id="GO:0005886">
    <property type="term" value="C:plasma membrane"/>
    <property type="evidence" value="ECO:0007669"/>
    <property type="project" value="UniProtKB-SubCell"/>
</dbReference>
<dbReference type="NCBIfam" id="TIGR00155">
    <property type="entry name" value="pqiA_fam"/>
    <property type="match status" value="1"/>
</dbReference>
<dbReference type="PANTHER" id="PTHR30462">
    <property type="entry name" value="INTERMEMBRANE TRANSPORT PROTEIN PQIB-RELATED"/>
    <property type="match status" value="1"/>
</dbReference>
<evidence type="ECO:0000256" key="3">
    <source>
        <dbReference type="ARBA" id="ARBA00022475"/>
    </source>
</evidence>
<accession>A0A097R112</accession>
<dbReference type="KEGG" id="hav:AT03_08480"/>
<name>A0A097R112_HAFAL</name>
<dbReference type="PANTHER" id="PTHR30462:SF3">
    <property type="entry name" value="INTERMEMBRANE TRANSPORT PROTEIN PQIA"/>
    <property type="match status" value="1"/>
</dbReference>
<evidence type="ECO:0000256" key="8">
    <source>
        <dbReference type="SAM" id="Phobius"/>
    </source>
</evidence>
<organism evidence="9 10">
    <name type="scientific">Hafnia alvei FB1</name>
    <dbReference type="NCBI Taxonomy" id="1453496"/>
    <lineage>
        <taxon>Bacteria</taxon>
        <taxon>Pseudomonadati</taxon>
        <taxon>Pseudomonadota</taxon>
        <taxon>Gammaproteobacteria</taxon>
        <taxon>Enterobacterales</taxon>
        <taxon>Hafniaceae</taxon>
        <taxon>Hafnia</taxon>
    </lineage>
</organism>
<feature type="transmembrane region" description="Helical" evidence="8">
    <location>
        <begin position="53"/>
        <end position="73"/>
    </location>
</feature>
<evidence type="ECO:0000256" key="4">
    <source>
        <dbReference type="ARBA" id="ARBA00022519"/>
    </source>
</evidence>
<evidence type="ECO:0000256" key="5">
    <source>
        <dbReference type="ARBA" id="ARBA00022692"/>
    </source>
</evidence>
<dbReference type="RefSeq" id="WP_025801002.1">
    <property type="nucleotide sequence ID" value="NZ_CP009706.1"/>
</dbReference>
<proteinExistence type="inferred from homology"/>
<evidence type="ECO:0000256" key="7">
    <source>
        <dbReference type="ARBA" id="ARBA00023136"/>
    </source>
</evidence>
<feature type="transmembrane region" description="Helical" evidence="8">
    <location>
        <begin position="146"/>
        <end position="166"/>
    </location>
</feature>
<dbReference type="Proteomes" id="UP000029986">
    <property type="component" value="Chromosome"/>
</dbReference>
<evidence type="ECO:0000313" key="10">
    <source>
        <dbReference type="Proteomes" id="UP000029986"/>
    </source>
</evidence>
<dbReference type="PATRIC" id="fig|1453496.5.peg.1694"/>
<feature type="transmembrane region" description="Helical" evidence="8">
    <location>
        <begin position="304"/>
        <end position="328"/>
    </location>
</feature>
<keyword evidence="4" id="KW-0997">Cell inner membrane</keyword>
<dbReference type="InterPro" id="IPR007498">
    <property type="entry name" value="PqiA-like"/>
</dbReference>
<keyword evidence="10" id="KW-1185">Reference proteome</keyword>
<dbReference type="EMBL" id="CP009706">
    <property type="protein sequence ID" value="AIU72424.1"/>
    <property type="molecule type" value="Genomic_DNA"/>
</dbReference>
<dbReference type="InterPro" id="IPR051800">
    <property type="entry name" value="PqiA-PqiB_transport"/>
</dbReference>
<feature type="transmembrane region" description="Helical" evidence="8">
    <location>
        <begin position="349"/>
        <end position="371"/>
    </location>
</feature>
<evidence type="ECO:0000313" key="9">
    <source>
        <dbReference type="EMBL" id="AIU72424.1"/>
    </source>
</evidence>
<dbReference type="NCBIfam" id="NF011683">
    <property type="entry name" value="PRK15103.1"/>
    <property type="match status" value="1"/>
</dbReference>
<feature type="transmembrane region" description="Helical" evidence="8">
    <location>
        <begin position="172"/>
        <end position="190"/>
    </location>
</feature>
<gene>
    <name evidence="9" type="ORF">AT03_08480</name>
</gene>
<feature type="transmembrane region" description="Helical" evidence="8">
    <location>
        <begin position="102"/>
        <end position="125"/>
    </location>
</feature>
<evidence type="ECO:0000256" key="1">
    <source>
        <dbReference type="ARBA" id="ARBA00004429"/>
    </source>
</evidence>
<keyword evidence="7 8" id="KW-0472">Membrane</keyword>